<evidence type="ECO:0000256" key="4">
    <source>
        <dbReference type="PROSITE-ProRule" id="PRU00335"/>
    </source>
</evidence>
<dbReference type="RefSeq" id="WP_143856595.1">
    <property type="nucleotide sequence ID" value="NZ_CP041730.1"/>
</dbReference>
<feature type="domain" description="HTH tetR-type" evidence="5">
    <location>
        <begin position="7"/>
        <end position="67"/>
    </location>
</feature>
<name>A0A516SBZ8_9NEIS</name>
<evidence type="ECO:0000256" key="1">
    <source>
        <dbReference type="ARBA" id="ARBA00023015"/>
    </source>
</evidence>
<dbReference type="InterPro" id="IPR011075">
    <property type="entry name" value="TetR_C"/>
</dbReference>
<evidence type="ECO:0000256" key="2">
    <source>
        <dbReference type="ARBA" id="ARBA00023125"/>
    </source>
</evidence>
<keyword evidence="2 4" id="KW-0238">DNA-binding</keyword>
<dbReference type="InterPro" id="IPR009057">
    <property type="entry name" value="Homeodomain-like_sf"/>
</dbReference>
<keyword evidence="1" id="KW-0805">Transcription regulation</keyword>
<dbReference type="AlphaFoldDB" id="A0A516SBZ8"/>
<dbReference type="SUPFAM" id="SSF48498">
    <property type="entry name" value="Tetracyclin repressor-like, C-terminal domain"/>
    <property type="match status" value="1"/>
</dbReference>
<organism evidence="6 7">
    <name type="scientific">Chitinimonas arctica</name>
    <dbReference type="NCBI Taxonomy" id="2594795"/>
    <lineage>
        <taxon>Bacteria</taxon>
        <taxon>Pseudomonadati</taxon>
        <taxon>Pseudomonadota</taxon>
        <taxon>Betaproteobacteria</taxon>
        <taxon>Neisseriales</taxon>
        <taxon>Chitinibacteraceae</taxon>
        <taxon>Chitinimonas</taxon>
    </lineage>
</organism>
<dbReference type="PANTHER" id="PTHR47506:SF6">
    <property type="entry name" value="HTH-TYPE TRANSCRIPTIONAL REPRESSOR NEMR"/>
    <property type="match status" value="1"/>
</dbReference>
<protein>
    <submittedName>
        <fullName evidence="6">TetR/AcrR family transcriptional regulator</fullName>
    </submittedName>
</protein>
<dbReference type="GO" id="GO:0003677">
    <property type="term" value="F:DNA binding"/>
    <property type="evidence" value="ECO:0007669"/>
    <property type="project" value="UniProtKB-UniRule"/>
</dbReference>
<evidence type="ECO:0000313" key="6">
    <source>
        <dbReference type="EMBL" id="QDQ25670.1"/>
    </source>
</evidence>
<dbReference type="Proteomes" id="UP000317550">
    <property type="component" value="Chromosome"/>
</dbReference>
<evidence type="ECO:0000259" key="5">
    <source>
        <dbReference type="PROSITE" id="PS50977"/>
    </source>
</evidence>
<dbReference type="InterPro" id="IPR001647">
    <property type="entry name" value="HTH_TetR"/>
</dbReference>
<dbReference type="SUPFAM" id="SSF46689">
    <property type="entry name" value="Homeodomain-like"/>
    <property type="match status" value="1"/>
</dbReference>
<keyword evidence="7" id="KW-1185">Reference proteome</keyword>
<dbReference type="Pfam" id="PF16925">
    <property type="entry name" value="TetR_C_13"/>
    <property type="match status" value="1"/>
</dbReference>
<accession>A0A516SBZ8</accession>
<dbReference type="PROSITE" id="PS50977">
    <property type="entry name" value="HTH_TETR_2"/>
    <property type="match status" value="1"/>
</dbReference>
<keyword evidence="3" id="KW-0804">Transcription</keyword>
<gene>
    <name evidence="6" type="ORF">FNU76_04505</name>
</gene>
<evidence type="ECO:0000313" key="7">
    <source>
        <dbReference type="Proteomes" id="UP000317550"/>
    </source>
</evidence>
<dbReference type="EMBL" id="CP041730">
    <property type="protein sequence ID" value="QDQ25670.1"/>
    <property type="molecule type" value="Genomic_DNA"/>
</dbReference>
<dbReference type="PANTHER" id="PTHR47506">
    <property type="entry name" value="TRANSCRIPTIONAL REGULATORY PROTEIN"/>
    <property type="match status" value="1"/>
</dbReference>
<dbReference type="KEGG" id="cari:FNU76_04505"/>
<proteinExistence type="predicted"/>
<dbReference type="InterPro" id="IPR036271">
    <property type="entry name" value="Tet_transcr_reg_TetR-rel_C_sf"/>
</dbReference>
<dbReference type="Gene3D" id="1.10.357.10">
    <property type="entry name" value="Tetracycline Repressor, domain 2"/>
    <property type="match status" value="1"/>
</dbReference>
<evidence type="ECO:0000256" key="3">
    <source>
        <dbReference type="ARBA" id="ARBA00023163"/>
    </source>
</evidence>
<feature type="DNA-binding region" description="H-T-H motif" evidence="4">
    <location>
        <begin position="30"/>
        <end position="49"/>
    </location>
</feature>
<dbReference type="OrthoDB" id="8701707at2"/>
<sequence length="196" mass="21570">MTVRQFDDTREHLLATGAAIMLGKGFAAVGLTEILAAAQVPKGSFYHYFESKEAYGVALLERYFGMYLSRLDELVANTELTGRAKLDQYFAAWRCASDESDVPSRCLVVKLTGEVCDLSESMRAQLEHGIAAVIERLVVYIETGRADRSIPAGPPADVLARSVYQLWLGSALLTKVQNNTEAFDFAQAATERMLHA</sequence>
<dbReference type="Pfam" id="PF00440">
    <property type="entry name" value="TetR_N"/>
    <property type="match status" value="1"/>
</dbReference>
<reference evidence="7" key="1">
    <citation type="submission" date="2019-07" db="EMBL/GenBank/DDBJ databases">
        <title>Chitinimonas sp. nov., isolated from Ny-Alesund, arctica soil.</title>
        <authorList>
            <person name="Xu Q."/>
            <person name="Peng F."/>
        </authorList>
    </citation>
    <scope>NUCLEOTIDE SEQUENCE [LARGE SCALE GENOMIC DNA]</scope>
    <source>
        <strain evidence="7">R3-44</strain>
    </source>
</reference>